<name>A0A8S9JYX2_BRACR</name>
<accession>A0A8S9JYX2</accession>
<organism evidence="1">
    <name type="scientific">Brassica cretica</name>
    <name type="common">Mustard</name>
    <dbReference type="NCBI Taxonomy" id="69181"/>
    <lineage>
        <taxon>Eukaryota</taxon>
        <taxon>Viridiplantae</taxon>
        <taxon>Streptophyta</taxon>
        <taxon>Embryophyta</taxon>
        <taxon>Tracheophyta</taxon>
        <taxon>Spermatophyta</taxon>
        <taxon>Magnoliopsida</taxon>
        <taxon>eudicotyledons</taxon>
        <taxon>Gunneridae</taxon>
        <taxon>Pentapetalae</taxon>
        <taxon>rosids</taxon>
        <taxon>malvids</taxon>
        <taxon>Brassicales</taxon>
        <taxon>Brassicaceae</taxon>
        <taxon>Brassiceae</taxon>
        <taxon>Brassica</taxon>
    </lineage>
</organism>
<comment type="caution">
    <text evidence="1">The sequence shown here is derived from an EMBL/GenBank/DDBJ whole genome shotgun (WGS) entry which is preliminary data.</text>
</comment>
<gene>
    <name evidence="1" type="ORF">F2Q70_00035738</name>
</gene>
<protein>
    <submittedName>
        <fullName evidence="1">Uncharacterized protein</fullName>
    </submittedName>
</protein>
<proteinExistence type="predicted"/>
<reference evidence="1" key="1">
    <citation type="submission" date="2019-12" db="EMBL/GenBank/DDBJ databases">
        <title>Genome sequencing and annotation of Brassica cretica.</title>
        <authorList>
            <person name="Studholme D.J."/>
            <person name="Sarris P.F."/>
        </authorList>
    </citation>
    <scope>NUCLEOTIDE SEQUENCE</scope>
    <source>
        <strain evidence="1">PFS-102/07</strain>
        <tissue evidence="1">Leaf</tissue>
    </source>
</reference>
<sequence length="73" mass="7560">MGGKGGKVLYTLSTVGLEDVSGFGAVGGSSESGSRSSSTIGFIIYAGKTRFTKLGVLIMEVHFIYGLCSSFEI</sequence>
<evidence type="ECO:0000313" key="1">
    <source>
        <dbReference type="EMBL" id="KAF2586446.1"/>
    </source>
</evidence>
<dbReference type="EMBL" id="QGKY02000246">
    <property type="protein sequence ID" value="KAF2586446.1"/>
    <property type="molecule type" value="Genomic_DNA"/>
</dbReference>
<dbReference type="AlphaFoldDB" id="A0A8S9JYX2"/>